<dbReference type="InterPro" id="IPR002068">
    <property type="entry name" value="A-crystallin/Hsp20_dom"/>
</dbReference>
<dbReference type="eggNOG" id="COG0071">
    <property type="taxonomic scope" value="Bacteria"/>
</dbReference>
<evidence type="ECO:0000313" key="5">
    <source>
        <dbReference type="Proteomes" id="UP000005234"/>
    </source>
</evidence>
<gene>
    <name evidence="4" type="ordered locus">Fraau_1106</name>
</gene>
<accession>H8L3X2</accession>
<dbReference type="CDD" id="cd06464">
    <property type="entry name" value="ACD_sHsps-like"/>
    <property type="match status" value="1"/>
</dbReference>
<name>H8L3X2_FRAAD</name>
<protein>
    <submittedName>
        <fullName evidence="4">Molecular chaperone (Small heat shock protein)</fullName>
    </submittedName>
</protein>
<dbReference type="OrthoDB" id="9792695at2"/>
<dbReference type="SUPFAM" id="SSF49764">
    <property type="entry name" value="HSP20-like chaperones"/>
    <property type="match status" value="1"/>
</dbReference>
<dbReference type="RefSeq" id="WP_014402572.1">
    <property type="nucleotide sequence ID" value="NC_017033.1"/>
</dbReference>
<dbReference type="Pfam" id="PF00011">
    <property type="entry name" value="HSP20"/>
    <property type="match status" value="1"/>
</dbReference>
<dbReference type="Gene3D" id="2.60.40.790">
    <property type="match status" value="1"/>
</dbReference>
<organism evidence="4 5">
    <name type="scientific">Frateuria aurantia (strain ATCC 33424 / DSM 6220 / KCTC 2777 / LMG 1558 / NBRC 3245 / NCIMB 13370)</name>
    <name type="common">Acetobacter aurantius</name>
    <dbReference type="NCBI Taxonomy" id="767434"/>
    <lineage>
        <taxon>Bacteria</taxon>
        <taxon>Pseudomonadati</taxon>
        <taxon>Pseudomonadota</taxon>
        <taxon>Gammaproteobacteria</taxon>
        <taxon>Lysobacterales</taxon>
        <taxon>Rhodanobacteraceae</taxon>
        <taxon>Frateuria</taxon>
    </lineage>
</organism>
<comment type="similarity">
    <text evidence="1 2">Belongs to the small heat shock protein (HSP20) family.</text>
</comment>
<feature type="domain" description="SHSP" evidence="3">
    <location>
        <begin position="37"/>
        <end position="149"/>
    </location>
</feature>
<dbReference type="PROSITE" id="PS01031">
    <property type="entry name" value="SHSP"/>
    <property type="match status" value="1"/>
</dbReference>
<dbReference type="KEGG" id="fau:Fraau_1106"/>
<dbReference type="PANTHER" id="PTHR11527">
    <property type="entry name" value="HEAT-SHOCK PROTEIN 20 FAMILY MEMBER"/>
    <property type="match status" value="1"/>
</dbReference>
<keyword evidence="5" id="KW-1185">Reference proteome</keyword>
<sequence length="150" mass="16551">MSFERNAPWGLVNANPEEVRQVLSRFFGRDEADHSDVVTSQWAPNVDIKEEANRFVIFADVPGVDPANIDISMEKGILTLKGERAGDELEAGAKFTRSERARGVFHRRFALPDSADADGITARGKFGVLEIVIPKKAETTPRKIAIQTAD</sequence>
<dbReference type="InterPro" id="IPR031107">
    <property type="entry name" value="Small_HSP"/>
</dbReference>
<dbReference type="InterPro" id="IPR008978">
    <property type="entry name" value="HSP20-like_chaperone"/>
</dbReference>
<dbReference type="EMBL" id="CP003350">
    <property type="protein sequence ID" value="AFC85566.1"/>
    <property type="molecule type" value="Genomic_DNA"/>
</dbReference>
<evidence type="ECO:0000256" key="1">
    <source>
        <dbReference type="PROSITE-ProRule" id="PRU00285"/>
    </source>
</evidence>
<evidence type="ECO:0000313" key="4">
    <source>
        <dbReference type="EMBL" id="AFC85566.1"/>
    </source>
</evidence>
<dbReference type="STRING" id="767434.Fraau_1106"/>
<evidence type="ECO:0000259" key="3">
    <source>
        <dbReference type="PROSITE" id="PS01031"/>
    </source>
</evidence>
<dbReference type="HOGENOM" id="CLU_046737_9_0_6"/>
<keyword evidence="4" id="KW-0346">Stress response</keyword>
<proteinExistence type="inferred from homology"/>
<dbReference type="AlphaFoldDB" id="H8L3X2"/>
<dbReference type="Proteomes" id="UP000005234">
    <property type="component" value="Chromosome"/>
</dbReference>
<reference evidence="4" key="1">
    <citation type="submission" date="2012-02" db="EMBL/GenBank/DDBJ databases">
        <title>The complete genome of Frateuria aurantia DSM 6220.</title>
        <authorList>
            <consortium name="US DOE Joint Genome Institute (JGI-PGF)"/>
            <person name="Lucas S."/>
            <person name="Copeland A."/>
            <person name="Lapidus A."/>
            <person name="Glavina del Rio T."/>
            <person name="Dalin E."/>
            <person name="Tice H."/>
            <person name="Bruce D."/>
            <person name="Goodwin L."/>
            <person name="Pitluck S."/>
            <person name="Peters L."/>
            <person name="Ovchinnikova G."/>
            <person name="Teshima H."/>
            <person name="Kyrpides N."/>
            <person name="Mavromatis K."/>
            <person name="Ivanova N."/>
            <person name="Brettin T."/>
            <person name="Detter J.C."/>
            <person name="Han C."/>
            <person name="Larimer F."/>
            <person name="Land M."/>
            <person name="Hauser L."/>
            <person name="Markowitz V."/>
            <person name="Cheng J.-F."/>
            <person name="Hugenholtz P."/>
            <person name="Woyke T."/>
            <person name="Wu D."/>
            <person name="Brambilla E."/>
            <person name="Klenk H.-P."/>
            <person name="Eisen J.A."/>
        </authorList>
    </citation>
    <scope>NUCLEOTIDE SEQUENCE</scope>
    <source>
        <strain evidence="4">DSM 6220</strain>
    </source>
</reference>
<evidence type="ECO:0000256" key="2">
    <source>
        <dbReference type="RuleBase" id="RU003616"/>
    </source>
</evidence>